<dbReference type="EMBL" id="BSPK01000090">
    <property type="protein sequence ID" value="GLS66062.1"/>
    <property type="molecule type" value="Genomic_DNA"/>
</dbReference>
<keyword evidence="4" id="KW-1185">Reference proteome</keyword>
<reference evidence="4" key="1">
    <citation type="journal article" date="2019" name="Int. J. Syst. Evol. Microbiol.">
        <title>The Global Catalogue of Microorganisms (GCM) 10K type strain sequencing project: providing services to taxonomists for standard genome sequencing and annotation.</title>
        <authorList>
            <consortium name="The Broad Institute Genomics Platform"/>
            <consortium name="The Broad Institute Genome Sequencing Center for Infectious Disease"/>
            <person name="Wu L."/>
            <person name="Ma J."/>
        </authorList>
    </citation>
    <scope>NUCLEOTIDE SEQUENCE [LARGE SCALE GENOMIC DNA]</scope>
    <source>
        <strain evidence="4">NBRC 107715</strain>
    </source>
</reference>
<proteinExistence type="predicted"/>
<feature type="domain" description="Poly-beta-hydroxybutyrate polymerase N-terminal" evidence="2">
    <location>
        <begin position="178"/>
        <end position="258"/>
    </location>
</feature>
<evidence type="ECO:0000259" key="2">
    <source>
        <dbReference type="Pfam" id="PF07167"/>
    </source>
</evidence>
<protein>
    <recommendedName>
        <fullName evidence="2">Poly-beta-hydroxybutyrate polymerase N-terminal domain-containing protein</fullName>
    </recommendedName>
</protein>
<name>A0ABQ6DPL0_9HYPH</name>
<dbReference type="RefSeq" id="WP_238179945.1">
    <property type="nucleotide sequence ID" value="NZ_BPQW01000209.1"/>
</dbReference>
<evidence type="ECO:0000313" key="3">
    <source>
        <dbReference type="EMBL" id="GLS66062.1"/>
    </source>
</evidence>
<evidence type="ECO:0000256" key="1">
    <source>
        <dbReference type="SAM" id="MobiDB-lite"/>
    </source>
</evidence>
<organism evidence="3 4">
    <name type="scientific">Methylobacterium oxalidis</name>
    <dbReference type="NCBI Taxonomy" id="944322"/>
    <lineage>
        <taxon>Bacteria</taxon>
        <taxon>Pseudomonadati</taxon>
        <taxon>Pseudomonadota</taxon>
        <taxon>Alphaproteobacteria</taxon>
        <taxon>Hyphomicrobiales</taxon>
        <taxon>Methylobacteriaceae</taxon>
        <taxon>Methylobacterium</taxon>
    </lineage>
</organism>
<dbReference type="Proteomes" id="UP001156856">
    <property type="component" value="Unassembled WGS sequence"/>
</dbReference>
<feature type="compositionally biased region" description="Gly residues" evidence="1">
    <location>
        <begin position="1"/>
        <end position="11"/>
    </location>
</feature>
<comment type="caution">
    <text evidence="3">The sequence shown here is derived from an EMBL/GenBank/DDBJ whole genome shotgun (WGS) entry which is preliminary data.</text>
</comment>
<evidence type="ECO:0000313" key="4">
    <source>
        <dbReference type="Proteomes" id="UP001156856"/>
    </source>
</evidence>
<accession>A0ABQ6DPL0</accession>
<dbReference type="InterPro" id="IPR010941">
    <property type="entry name" value="PhaC_N"/>
</dbReference>
<sequence length="272" mass="29228">MADQSSGGGLAQSGQCKNTQAFGPGEGSASIGSQGPDQVLGFWAAWMEQFSASPQAAPSIAWPQWQNTPATPGLPVLSSSPEQLSKSLSDDPLLRSIDQIWNANPLCEVVPVDWAEIARALRIVWLRSAGRPTSALSLIDFNQALWGSLLSVWQEAGQSWLGLFGLAMDKDPGASSGDKRFAAPEWRTNPAYLALKELYLLASDWLLERGEAADMEEGERQRVNFHLRQFVDAMSPALMLMSNPVALRKAVETGGASLGCEPNQAIAAFVVS</sequence>
<dbReference type="Pfam" id="PF07167">
    <property type="entry name" value="PhaC_N"/>
    <property type="match status" value="1"/>
</dbReference>
<gene>
    <name evidence="3" type="ORF">GCM10007888_44440</name>
</gene>
<feature type="region of interest" description="Disordered" evidence="1">
    <location>
        <begin position="1"/>
        <end position="34"/>
    </location>
</feature>